<dbReference type="InParanoid" id="A0A455C7A3"/>
<dbReference type="RefSeq" id="XP_028357289.1">
    <property type="nucleotide sequence ID" value="XM_028501488.1"/>
</dbReference>
<feature type="compositionally biased region" description="Gly residues" evidence="1">
    <location>
        <begin position="34"/>
        <end position="45"/>
    </location>
</feature>
<organism evidence="2 3">
    <name type="scientific">Physeter macrocephalus</name>
    <name type="common">Sperm whale</name>
    <name type="synonym">Physeter catodon</name>
    <dbReference type="NCBI Taxonomy" id="9755"/>
    <lineage>
        <taxon>Eukaryota</taxon>
        <taxon>Metazoa</taxon>
        <taxon>Chordata</taxon>
        <taxon>Craniata</taxon>
        <taxon>Vertebrata</taxon>
        <taxon>Euteleostomi</taxon>
        <taxon>Mammalia</taxon>
        <taxon>Eutheria</taxon>
        <taxon>Laurasiatheria</taxon>
        <taxon>Artiodactyla</taxon>
        <taxon>Whippomorpha</taxon>
        <taxon>Cetacea</taxon>
        <taxon>Odontoceti</taxon>
        <taxon>Physeteridae</taxon>
        <taxon>Physeter</taxon>
    </lineage>
</organism>
<dbReference type="KEGG" id="pcad:114488025"/>
<feature type="compositionally biased region" description="Pro residues" evidence="1">
    <location>
        <begin position="1"/>
        <end position="11"/>
    </location>
</feature>
<feature type="region of interest" description="Disordered" evidence="1">
    <location>
        <begin position="1"/>
        <end position="62"/>
    </location>
</feature>
<protein>
    <submittedName>
        <fullName evidence="3">Translation initiation factor IF-2-like</fullName>
    </submittedName>
</protein>
<feature type="compositionally biased region" description="Low complexity" evidence="1">
    <location>
        <begin position="46"/>
        <end position="61"/>
    </location>
</feature>
<accession>A0A455C7A3</accession>
<gene>
    <name evidence="3" type="primary">LOC114488025</name>
</gene>
<evidence type="ECO:0000313" key="3">
    <source>
        <dbReference type="RefSeq" id="XP_028357289.1"/>
    </source>
</evidence>
<proteinExistence type="predicted"/>
<keyword evidence="2" id="KW-1185">Reference proteome</keyword>
<evidence type="ECO:0000256" key="1">
    <source>
        <dbReference type="SAM" id="MobiDB-lite"/>
    </source>
</evidence>
<dbReference type="Proteomes" id="UP000248484">
    <property type="component" value="Chromosome 16"/>
</dbReference>
<feature type="compositionally biased region" description="Low complexity" evidence="1">
    <location>
        <begin position="136"/>
        <end position="159"/>
    </location>
</feature>
<evidence type="ECO:0000313" key="2">
    <source>
        <dbReference type="Proteomes" id="UP000248484"/>
    </source>
</evidence>
<sequence length="204" mass="20497">MVSPGGRPPPGAAGLARRRGPPAGSSAAGRRRGSGGARRGAGTGRAGCASRPTRRSASSPSLLGTVQLSISSRFPQGLTLAPALLPAPLLGRAPGVCVQRARPCVRAVRGARAAPANGLGLRGPLPTPSPARHPRAGPAALPAALPSPAPGGRARPGLLVERSRDFAEAPETAGPRTGAPKEPRAFLPPHVDFRAPFPKDGARP</sequence>
<feature type="region of interest" description="Disordered" evidence="1">
    <location>
        <begin position="116"/>
        <end position="204"/>
    </location>
</feature>
<name>A0A455C7A3_PHYMC</name>
<dbReference type="AlphaFoldDB" id="A0A455C7A3"/>
<dbReference type="GeneID" id="114488025"/>
<reference evidence="3" key="1">
    <citation type="submission" date="2025-08" db="UniProtKB">
        <authorList>
            <consortium name="RefSeq"/>
        </authorList>
    </citation>
    <scope>IDENTIFICATION</scope>
    <source>
        <tissue evidence="3">Muscle</tissue>
    </source>
</reference>